<dbReference type="AlphaFoldDB" id="A0A8K0SMV4"/>
<reference evidence="2" key="1">
    <citation type="journal article" date="2021" name="Nat. Commun.">
        <title>Genetic determinants of endophytism in the Arabidopsis root mycobiome.</title>
        <authorList>
            <person name="Mesny F."/>
            <person name="Miyauchi S."/>
            <person name="Thiergart T."/>
            <person name="Pickel B."/>
            <person name="Atanasova L."/>
            <person name="Karlsson M."/>
            <person name="Huettel B."/>
            <person name="Barry K.W."/>
            <person name="Haridas S."/>
            <person name="Chen C."/>
            <person name="Bauer D."/>
            <person name="Andreopoulos W."/>
            <person name="Pangilinan J."/>
            <person name="LaButti K."/>
            <person name="Riley R."/>
            <person name="Lipzen A."/>
            <person name="Clum A."/>
            <person name="Drula E."/>
            <person name="Henrissat B."/>
            <person name="Kohler A."/>
            <person name="Grigoriev I.V."/>
            <person name="Martin F.M."/>
            <person name="Hacquard S."/>
        </authorList>
    </citation>
    <scope>NUCLEOTIDE SEQUENCE</scope>
    <source>
        <strain evidence="2">MPI-CAGE-CH-0235</strain>
    </source>
</reference>
<dbReference type="Proteomes" id="UP000813444">
    <property type="component" value="Unassembled WGS sequence"/>
</dbReference>
<gene>
    <name evidence="2" type="ORF">B0I35DRAFT_441396</name>
</gene>
<keyword evidence="3" id="KW-1185">Reference proteome</keyword>
<sequence length="105" mass="11827">MAAAPAARRAWSQKQKIRAGAWAVGVFAVVAVGALTGALIKTDQQKEEAIKQFRETTPEEQIAALEAHKESLLKQRSHIQFKLDRFNARVEERKKELEAKKESEK</sequence>
<keyword evidence="1" id="KW-1133">Transmembrane helix</keyword>
<evidence type="ECO:0000313" key="3">
    <source>
        <dbReference type="Proteomes" id="UP000813444"/>
    </source>
</evidence>
<comment type="caution">
    <text evidence="2">The sequence shown here is derived from an EMBL/GenBank/DDBJ whole genome shotgun (WGS) entry which is preliminary data.</text>
</comment>
<organism evidence="2 3">
    <name type="scientific">Stachybotrys elegans</name>
    <dbReference type="NCBI Taxonomy" id="80388"/>
    <lineage>
        <taxon>Eukaryota</taxon>
        <taxon>Fungi</taxon>
        <taxon>Dikarya</taxon>
        <taxon>Ascomycota</taxon>
        <taxon>Pezizomycotina</taxon>
        <taxon>Sordariomycetes</taxon>
        <taxon>Hypocreomycetidae</taxon>
        <taxon>Hypocreales</taxon>
        <taxon>Stachybotryaceae</taxon>
        <taxon>Stachybotrys</taxon>
    </lineage>
</organism>
<feature type="transmembrane region" description="Helical" evidence="1">
    <location>
        <begin position="21"/>
        <end position="40"/>
    </location>
</feature>
<evidence type="ECO:0000256" key="1">
    <source>
        <dbReference type="SAM" id="Phobius"/>
    </source>
</evidence>
<accession>A0A8K0SMV4</accession>
<dbReference type="EMBL" id="JAGPNK010000014">
    <property type="protein sequence ID" value="KAH7309094.1"/>
    <property type="molecule type" value="Genomic_DNA"/>
</dbReference>
<keyword evidence="1" id="KW-0472">Membrane</keyword>
<dbReference type="OrthoDB" id="5428081at2759"/>
<proteinExistence type="predicted"/>
<evidence type="ECO:0000313" key="2">
    <source>
        <dbReference type="EMBL" id="KAH7309094.1"/>
    </source>
</evidence>
<name>A0A8K0SMV4_9HYPO</name>
<keyword evidence="1" id="KW-0812">Transmembrane</keyword>
<protein>
    <submittedName>
        <fullName evidence="2">Uncharacterized protein</fullName>
    </submittedName>
</protein>